<keyword evidence="19 21" id="KW-0472">Membrane</keyword>
<dbReference type="PIRSF" id="PIRSF000006">
    <property type="entry name" value="Cbb3-Cox_fixP"/>
    <property type="match status" value="1"/>
</dbReference>
<evidence type="ECO:0000256" key="15">
    <source>
        <dbReference type="ARBA" id="ARBA00022989"/>
    </source>
</evidence>
<keyword evidence="27" id="KW-1185">Reference proteome</keyword>
<evidence type="ECO:0000256" key="6">
    <source>
        <dbReference type="ARBA" id="ARBA00022475"/>
    </source>
</evidence>
<evidence type="ECO:0000313" key="27">
    <source>
        <dbReference type="Proteomes" id="UP000219331"/>
    </source>
</evidence>
<evidence type="ECO:0000256" key="18">
    <source>
        <dbReference type="ARBA" id="ARBA00023065"/>
    </source>
</evidence>
<feature type="binding site" description="covalent" evidence="23">
    <location>
        <position position="121"/>
    </location>
    <ligand>
        <name>heme c</name>
        <dbReference type="ChEBI" id="CHEBI:61717"/>
        <label>1</label>
    </ligand>
</feature>
<dbReference type="GO" id="GO:1902600">
    <property type="term" value="P:proton transmembrane transport"/>
    <property type="evidence" value="ECO:0007669"/>
    <property type="project" value="UniProtKB-KW"/>
</dbReference>
<comment type="similarity">
    <text evidence="3 21">Belongs to the CcoP / FixP family.</text>
</comment>
<evidence type="ECO:0000256" key="21">
    <source>
        <dbReference type="PIRNR" id="PIRNR000006"/>
    </source>
</evidence>
<evidence type="ECO:0000313" key="26">
    <source>
        <dbReference type="EMBL" id="SOC07069.1"/>
    </source>
</evidence>
<keyword evidence="6 21" id="KW-1003">Cell membrane</keyword>
<evidence type="ECO:0000256" key="5">
    <source>
        <dbReference type="ARBA" id="ARBA00022448"/>
    </source>
</evidence>
<evidence type="ECO:0000256" key="12">
    <source>
        <dbReference type="ARBA" id="ARBA00022737"/>
    </source>
</evidence>
<keyword evidence="14 21" id="KW-0249">Electron transport</keyword>
<feature type="binding site" description="covalent" evidence="23">
    <location>
        <position position="221"/>
    </location>
    <ligand>
        <name>heme c</name>
        <dbReference type="ChEBI" id="CHEBI:61717"/>
        <label>2</label>
    </ligand>
</feature>
<keyword evidence="8 21" id="KW-0349">Heme</keyword>
<feature type="transmembrane region" description="Helical" evidence="24">
    <location>
        <begin position="33"/>
        <end position="51"/>
    </location>
</feature>
<dbReference type="GO" id="GO:0020037">
    <property type="term" value="F:heme binding"/>
    <property type="evidence" value="ECO:0007669"/>
    <property type="project" value="InterPro"/>
</dbReference>
<name>A0A285SHK2_9HYPH</name>
<sequence length="293" mass="32759">MAEVERDPVSGRETTGHEWNGIKELDTPVPRGVLMFLIVTHVWAIVWWFLVPSWPLGTIYTKGLLDIDQKTTVEARVIEGQRERANWATRLESEPYEAILSDENLMNVVRSSGRQLFGDNCAACHGRDGRGRANYPDLTDDDWLWGGEPALIEETLRVGINTVHPETRIAQMPAFGRDQMLDREQVRSVAAYVYSLSQPDYSTPDNLDRIQAGQEVFATTCAACHGENGEGIREVGAPNLADPYWVYGGDLDTIIASVHGGRQGHMPTWDERLTGAEIKTLALYVHDLGMRQP</sequence>
<accession>A0A285SHK2</accession>
<dbReference type="NCBIfam" id="TIGR00782">
    <property type="entry name" value="ccoP"/>
    <property type="match status" value="1"/>
</dbReference>
<evidence type="ECO:0000256" key="2">
    <source>
        <dbReference type="ARBA" id="ARBA00004673"/>
    </source>
</evidence>
<evidence type="ECO:0000256" key="8">
    <source>
        <dbReference type="ARBA" id="ARBA00022617"/>
    </source>
</evidence>
<protein>
    <recommendedName>
        <fullName evidence="21">Cbb3-type cytochrome c oxidase subunit</fullName>
    </recommendedName>
</protein>
<reference evidence="26 27" key="1">
    <citation type="submission" date="2017-08" db="EMBL/GenBank/DDBJ databases">
        <authorList>
            <person name="de Groot N.N."/>
        </authorList>
    </citation>
    <scope>NUCLEOTIDE SEQUENCE [LARGE SCALE GENOMIC DNA]</scope>
    <source>
        <strain evidence="26 27">USBA 352</strain>
    </source>
</reference>
<dbReference type="InterPro" id="IPR036909">
    <property type="entry name" value="Cyt_c-like_dom_sf"/>
</dbReference>
<keyword evidence="11 21" id="KW-0479">Metal-binding</keyword>
<keyword evidence="15 24" id="KW-1133">Transmembrane helix</keyword>
<evidence type="ECO:0000259" key="25">
    <source>
        <dbReference type="PROSITE" id="PS51007"/>
    </source>
</evidence>
<proteinExistence type="inferred from homology"/>
<keyword evidence="17 21" id="KW-0408">Iron</keyword>
<feature type="domain" description="Cytochrome c" evidence="25">
    <location>
        <begin position="208"/>
        <end position="289"/>
    </location>
</feature>
<dbReference type="STRING" id="538381.GCA_001696535_02007"/>
<feature type="domain" description="Cytochrome c" evidence="25">
    <location>
        <begin position="108"/>
        <end position="197"/>
    </location>
</feature>
<feature type="binding site" description="axial binding residue" evidence="22">
    <location>
        <position position="125"/>
    </location>
    <ligand>
        <name>heme c</name>
        <dbReference type="ChEBI" id="CHEBI:61717"/>
        <label>1</label>
    </ligand>
    <ligandPart>
        <name>Fe</name>
        <dbReference type="ChEBI" id="CHEBI:18248"/>
    </ligandPart>
</feature>
<evidence type="ECO:0000256" key="1">
    <source>
        <dbReference type="ARBA" id="ARBA00004533"/>
    </source>
</evidence>
<dbReference type="UniPathway" id="UPA00705"/>
<keyword evidence="12" id="KW-0677">Repeat</keyword>
<evidence type="ECO:0000256" key="3">
    <source>
        <dbReference type="ARBA" id="ARBA00006113"/>
    </source>
</evidence>
<organism evidence="26 27">
    <name type="scientific">Stappia indica</name>
    <dbReference type="NCBI Taxonomy" id="538381"/>
    <lineage>
        <taxon>Bacteria</taxon>
        <taxon>Pseudomonadati</taxon>
        <taxon>Pseudomonadota</taxon>
        <taxon>Alphaproteobacteria</taxon>
        <taxon>Hyphomicrobiales</taxon>
        <taxon>Stappiaceae</taxon>
        <taxon>Stappia</taxon>
    </lineage>
</organism>
<comment type="function">
    <text evidence="20">C-type cytochrome. Part of the cbb3-type cytochrome c oxidase complex. FixP subunit is required for transferring electrons from donor cytochrome c via its heme groups to FixO subunit. From there, electrons are shuttled to the catalytic binuclear center of FixN subunit where oxygen reduction takes place. The complex also functions as a proton pump.</text>
</comment>
<dbReference type="AlphaFoldDB" id="A0A285SHK2"/>
<keyword evidence="10 24" id="KW-0812">Transmembrane</keyword>
<dbReference type="PANTHER" id="PTHR33751:SF1">
    <property type="entry name" value="CBB3-TYPE CYTOCHROME C OXIDASE SUBUNIT FIXP"/>
    <property type="match status" value="1"/>
</dbReference>
<dbReference type="SUPFAM" id="SSF46626">
    <property type="entry name" value="Cytochrome c"/>
    <property type="match status" value="2"/>
</dbReference>
<evidence type="ECO:0000256" key="10">
    <source>
        <dbReference type="ARBA" id="ARBA00022692"/>
    </source>
</evidence>
<evidence type="ECO:0000256" key="24">
    <source>
        <dbReference type="SAM" id="Phobius"/>
    </source>
</evidence>
<dbReference type="Gene3D" id="6.10.280.130">
    <property type="match status" value="1"/>
</dbReference>
<evidence type="ECO:0000256" key="22">
    <source>
        <dbReference type="PIRSR" id="PIRSR000006-1"/>
    </source>
</evidence>
<dbReference type="InterPro" id="IPR008168">
    <property type="entry name" value="Cyt_C_IC"/>
</dbReference>
<evidence type="ECO:0000256" key="17">
    <source>
        <dbReference type="ARBA" id="ARBA00023004"/>
    </source>
</evidence>
<evidence type="ECO:0000256" key="7">
    <source>
        <dbReference type="ARBA" id="ARBA00022519"/>
    </source>
</evidence>
<dbReference type="RefSeq" id="WP_097174930.1">
    <property type="nucleotide sequence ID" value="NZ_OBML01000005.1"/>
</dbReference>
<dbReference type="GO" id="GO:0005886">
    <property type="term" value="C:plasma membrane"/>
    <property type="evidence" value="ECO:0007669"/>
    <property type="project" value="UniProtKB-SubCell"/>
</dbReference>
<feature type="binding site" description="axial binding residue" evidence="22">
    <location>
        <position position="172"/>
    </location>
    <ligand>
        <name>heme c</name>
        <dbReference type="ChEBI" id="CHEBI:61717"/>
        <label>2</label>
    </ligand>
    <ligandPart>
        <name>Fe</name>
        <dbReference type="ChEBI" id="CHEBI:18248"/>
    </ligandPart>
</feature>
<keyword evidence="5 21" id="KW-0813">Transport</keyword>
<feature type="binding site" description="axial binding residue" evidence="22">
    <location>
        <position position="266"/>
    </location>
    <ligand>
        <name>heme c</name>
        <dbReference type="ChEBI" id="CHEBI:61717"/>
        <label>1</label>
    </ligand>
    <ligandPart>
        <name>Fe</name>
        <dbReference type="ChEBI" id="CHEBI:18248"/>
    </ligandPart>
</feature>
<dbReference type="OrthoDB" id="9811281at2"/>
<dbReference type="InterPro" id="IPR004678">
    <property type="entry name" value="Cyt_c_oxidase_cbb3_su3"/>
</dbReference>
<feature type="binding site" description="covalent" evidence="23">
    <location>
        <position position="124"/>
    </location>
    <ligand>
        <name>heme c</name>
        <dbReference type="ChEBI" id="CHEBI:61717"/>
        <label>1</label>
    </ligand>
</feature>
<evidence type="ECO:0000256" key="9">
    <source>
        <dbReference type="ARBA" id="ARBA00022660"/>
    </source>
</evidence>
<evidence type="ECO:0000256" key="14">
    <source>
        <dbReference type="ARBA" id="ARBA00022982"/>
    </source>
</evidence>
<feature type="binding site" description="axial binding residue" evidence="22">
    <location>
        <position position="225"/>
    </location>
    <ligand>
        <name>heme c</name>
        <dbReference type="ChEBI" id="CHEBI:61717"/>
        <label>2</label>
    </ligand>
    <ligandPart>
        <name>Fe</name>
        <dbReference type="ChEBI" id="CHEBI:18248"/>
    </ligandPart>
</feature>
<evidence type="ECO:0000256" key="11">
    <source>
        <dbReference type="ARBA" id="ARBA00022723"/>
    </source>
</evidence>
<dbReference type="PROSITE" id="PS51007">
    <property type="entry name" value="CYTC"/>
    <property type="match status" value="2"/>
</dbReference>
<dbReference type="GO" id="GO:0006119">
    <property type="term" value="P:oxidative phosphorylation"/>
    <property type="evidence" value="ECO:0007669"/>
    <property type="project" value="UniProtKB-UniPathway"/>
</dbReference>
<dbReference type="GO" id="GO:0009055">
    <property type="term" value="F:electron transfer activity"/>
    <property type="evidence" value="ECO:0007669"/>
    <property type="project" value="InterPro"/>
</dbReference>
<dbReference type="EMBL" id="OBML01000005">
    <property type="protein sequence ID" value="SOC07069.1"/>
    <property type="molecule type" value="Genomic_DNA"/>
</dbReference>
<dbReference type="InterPro" id="IPR009056">
    <property type="entry name" value="Cyt_c-like_dom"/>
</dbReference>
<keyword evidence="13 21" id="KW-0375">Hydrogen ion transport</keyword>
<keyword evidence="7 21" id="KW-0997">Cell inner membrane</keyword>
<dbReference type="InterPro" id="IPR038414">
    <property type="entry name" value="CcoP_N_sf"/>
</dbReference>
<dbReference type="InterPro" id="IPR050597">
    <property type="entry name" value="Cytochrome_c_Oxidase_Subunit"/>
</dbReference>
<dbReference type="GO" id="GO:0016491">
    <property type="term" value="F:oxidoreductase activity"/>
    <property type="evidence" value="ECO:0007669"/>
    <property type="project" value="UniProtKB-KW"/>
</dbReference>
<dbReference type="PRINTS" id="PR00605">
    <property type="entry name" value="CYTCHROMECIC"/>
</dbReference>
<evidence type="ECO:0000256" key="16">
    <source>
        <dbReference type="ARBA" id="ARBA00023002"/>
    </source>
</evidence>
<evidence type="ECO:0000256" key="4">
    <source>
        <dbReference type="ARBA" id="ARBA00011203"/>
    </source>
</evidence>
<dbReference type="Pfam" id="PF13442">
    <property type="entry name" value="Cytochrome_CBB3"/>
    <property type="match status" value="1"/>
</dbReference>
<comment type="subunit">
    <text evidence="4">Component of the cbb3-type cytochrome c oxidase at least composed of FixN, FixO, FixQ and FixP.</text>
</comment>
<evidence type="ECO:0000256" key="23">
    <source>
        <dbReference type="PIRSR" id="PIRSR000006-2"/>
    </source>
</evidence>
<dbReference type="Gene3D" id="1.10.760.10">
    <property type="entry name" value="Cytochrome c-like domain"/>
    <property type="match status" value="2"/>
</dbReference>
<keyword evidence="18 21" id="KW-0406">Ion transport</keyword>
<comment type="subcellular location">
    <subcellularLocation>
        <location evidence="1 21">Cell inner membrane</location>
    </subcellularLocation>
</comment>
<dbReference type="Proteomes" id="UP000219331">
    <property type="component" value="Unassembled WGS sequence"/>
</dbReference>
<dbReference type="InterPro" id="IPR032858">
    <property type="entry name" value="CcoP_N"/>
</dbReference>
<evidence type="ECO:0000256" key="13">
    <source>
        <dbReference type="ARBA" id="ARBA00022781"/>
    </source>
</evidence>
<comment type="pathway">
    <text evidence="2 21">Energy metabolism; oxidative phosphorylation.</text>
</comment>
<evidence type="ECO:0000256" key="20">
    <source>
        <dbReference type="ARBA" id="ARBA00025525"/>
    </source>
</evidence>
<evidence type="ECO:0000256" key="19">
    <source>
        <dbReference type="ARBA" id="ARBA00023136"/>
    </source>
</evidence>
<keyword evidence="16 21" id="KW-0560">Oxidoreductase</keyword>
<dbReference type="Pfam" id="PF14715">
    <property type="entry name" value="FixP_N"/>
    <property type="match status" value="1"/>
</dbReference>
<dbReference type="Pfam" id="PF00034">
    <property type="entry name" value="Cytochrom_C"/>
    <property type="match status" value="1"/>
</dbReference>
<keyword evidence="9 21" id="KW-0679">Respiratory chain</keyword>
<comment type="cofactor">
    <cofactor evidence="21 23">
        <name>heme c</name>
        <dbReference type="ChEBI" id="CHEBI:61717"/>
    </cofactor>
    <text evidence="21 23">Binds 2 heme C groups per subunit.</text>
</comment>
<dbReference type="GO" id="GO:0005506">
    <property type="term" value="F:iron ion binding"/>
    <property type="evidence" value="ECO:0007669"/>
    <property type="project" value="InterPro"/>
</dbReference>
<gene>
    <name evidence="26" type="ORF">SAMN05421512_105284</name>
</gene>
<dbReference type="PANTHER" id="PTHR33751">
    <property type="entry name" value="CBB3-TYPE CYTOCHROME C OXIDASE SUBUNIT FIXP"/>
    <property type="match status" value="1"/>
</dbReference>
<feature type="binding site" description="covalent" evidence="23">
    <location>
        <position position="224"/>
    </location>
    <ligand>
        <name>heme c</name>
        <dbReference type="ChEBI" id="CHEBI:61717"/>
        <label>2</label>
    </ligand>
</feature>